<evidence type="ECO:0008006" key="4">
    <source>
        <dbReference type="Google" id="ProtNLM"/>
    </source>
</evidence>
<organism evidence="2">
    <name type="scientific">Salvia splendens</name>
    <name type="common">Scarlet sage</name>
    <dbReference type="NCBI Taxonomy" id="180675"/>
    <lineage>
        <taxon>Eukaryota</taxon>
        <taxon>Viridiplantae</taxon>
        <taxon>Streptophyta</taxon>
        <taxon>Embryophyta</taxon>
        <taxon>Tracheophyta</taxon>
        <taxon>Spermatophyta</taxon>
        <taxon>Magnoliopsida</taxon>
        <taxon>eudicotyledons</taxon>
        <taxon>Gunneridae</taxon>
        <taxon>Pentapetalae</taxon>
        <taxon>asterids</taxon>
        <taxon>lamiids</taxon>
        <taxon>Lamiales</taxon>
        <taxon>Lamiaceae</taxon>
        <taxon>Nepetoideae</taxon>
        <taxon>Mentheae</taxon>
        <taxon>Salviinae</taxon>
        <taxon>Salvia</taxon>
        <taxon>Salvia subgen. Calosphace</taxon>
        <taxon>core Calosphace</taxon>
    </lineage>
</organism>
<evidence type="ECO:0000313" key="2">
    <source>
        <dbReference type="EMBL" id="KAG6405517.1"/>
    </source>
</evidence>
<dbReference type="Proteomes" id="UP000298416">
    <property type="component" value="Unassembled WGS sequence"/>
</dbReference>
<gene>
    <name evidence="2" type="ORF">SASPL_133107</name>
</gene>
<name>A0A8X8X371_SALSN</name>
<reference evidence="2" key="1">
    <citation type="submission" date="2018-01" db="EMBL/GenBank/DDBJ databases">
        <authorList>
            <person name="Mao J.F."/>
        </authorList>
    </citation>
    <scope>NUCLEOTIDE SEQUENCE</scope>
    <source>
        <strain evidence="2">Huo1</strain>
        <tissue evidence="2">Leaf</tissue>
    </source>
</reference>
<sequence>MSHNADRTRRAWSGREELFLLGIMKELVATGWKSDNGFRSGYQMKAEEAMRREFPGTDLKANPHIQSRIHTWKKSFYALSKILDRSGVGFNVHGDYKIDVSDDQWSKIVKNHKYRLMGLSVRYVISHGHITRTGRPSSHVETTGAGLDFDFGLHAFLGGDAGLLRDSPTVMSDSGFSRARESPTTETSSKKRKTRDAGLEGLVEVIGKMHEATNARLEYLGNRIGYEFDLTKARKDVFELVSNINGIILAEVFDASDFILEKVERMDFFMSLPEVARHAYVFRALGKYGAK</sequence>
<comment type="caution">
    <text evidence="2">The sequence shown here is derived from an EMBL/GenBank/DDBJ whole genome shotgun (WGS) entry which is preliminary data.</text>
</comment>
<keyword evidence="3" id="KW-1185">Reference proteome</keyword>
<dbReference type="PANTHER" id="PTHR46250">
    <property type="entry name" value="MYB/SANT-LIKE DNA-BINDING DOMAIN PROTEIN-RELATED"/>
    <property type="match status" value="1"/>
</dbReference>
<evidence type="ECO:0000256" key="1">
    <source>
        <dbReference type="SAM" id="MobiDB-lite"/>
    </source>
</evidence>
<feature type="region of interest" description="Disordered" evidence="1">
    <location>
        <begin position="172"/>
        <end position="196"/>
    </location>
</feature>
<dbReference type="AlphaFoldDB" id="A0A8X8X371"/>
<proteinExistence type="predicted"/>
<reference evidence="2" key="2">
    <citation type="submission" date="2020-08" db="EMBL/GenBank/DDBJ databases">
        <title>Plant Genome Project.</title>
        <authorList>
            <person name="Zhang R.-G."/>
        </authorList>
    </citation>
    <scope>NUCLEOTIDE SEQUENCE</scope>
    <source>
        <strain evidence="2">Huo1</strain>
        <tissue evidence="2">Leaf</tissue>
    </source>
</reference>
<dbReference type="PANTHER" id="PTHR46250:SF15">
    <property type="entry name" value="OS01G0523800 PROTEIN"/>
    <property type="match status" value="1"/>
</dbReference>
<dbReference type="EMBL" id="PNBA02000012">
    <property type="protein sequence ID" value="KAG6405517.1"/>
    <property type="molecule type" value="Genomic_DNA"/>
</dbReference>
<accession>A0A8X8X371</accession>
<protein>
    <recommendedName>
        <fullName evidence="4">Myb/SANT-like domain-containing protein</fullName>
    </recommendedName>
</protein>
<evidence type="ECO:0000313" key="3">
    <source>
        <dbReference type="Proteomes" id="UP000298416"/>
    </source>
</evidence>